<name>S8B929_DACHA</name>
<keyword evidence="2" id="KW-1185">Reference proteome</keyword>
<organism evidence="1 2">
    <name type="scientific">Dactylellina haptotyla (strain CBS 200.50)</name>
    <name type="common">Nematode-trapping fungus</name>
    <name type="synonym">Monacrosporium haptotylum</name>
    <dbReference type="NCBI Taxonomy" id="1284197"/>
    <lineage>
        <taxon>Eukaryota</taxon>
        <taxon>Fungi</taxon>
        <taxon>Dikarya</taxon>
        <taxon>Ascomycota</taxon>
        <taxon>Pezizomycotina</taxon>
        <taxon>Orbiliomycetes</taxon>
        <taxon>Orbiliales</taxon>
        <taxon>Orbiliaceae</taxon>
        <taxon>Dactylellina</taxon>
    </lineage>
</organism>
<evidence type="ECO:0000313" key="1">
    <source>
        <dbReference type="EMBL" id="EPS35578.1"/>
    </source>
</evidence>
<dbReference type="AlphaFoldDB" id="S8B929"/>
<comment type="caution">
    <text evidence="1">The sequence shown here is derived from an EMBL/GenBank/DDBJ whole genome shotgun (WGS) entry which is preliminary data.</text>
</comment>
<accession>S8B929</accession>
<protein>
    <submittedName>
        <fullName evidence="1">Uncharacterized protein</fullName>
    </submittedName>
</protein>
<proteinExistence type="predicted"/>
<dbReference type="Proteomes" id="UP000015100">
    <property type="component" value="Unassembled WGS sequence"/>
</dbReference>
<reference evidence="1 2" key="1">
    <citation type="journal article" date="2013" name="PLoS Genet.">
        <title>Genomic mechanisms accounting for the adaptation to parasitism in nematode-trapping fungi.</title>
        <authorList>
            <person name="Meerupati T."/>
            <person name="Andersson K.M."/>
            <person name="Friman E."/>
            <person name="Kumar D."/>
            <person name="Tunlid A."/>
            <person name="Ahren D."/>
        </authorList>
    </citation>
    <scope>NUCLEOTIDE SEQUENCE [LARGE SCALE GENOMIC DNA]</scope>
    <source>
        <strain evidence="1 2">CBS 200.50</strain>
    </source>
</reference>
<dbReference type="OrthoDB" id="5347922at2759"/>
<sequence>MSQDTAHYAIKYTGLTDGSPSMPIYKVEPPEYLTNSTTALPAYEVARVNDKLQLTSTDPHNTSHIILTYQKKPKIQVRTAPESSAAGTTLETIPLEWYYHFSQPKLIDLKLPNGKLYRWSAGKGYFDLIDKTKNSASHGTIVARITGTRERKGIFLVAMTGPVFEMGSGLTKEIVLVSAAGLLKKCEKTLVQQLGAVDHASIAYASVFINPFMAGGTLF</sequence>
<evidence type="ECO:0000313" key="2">
    <source>
        <dbReference type="Proteomes" id="UP000015100"/>
    </source>
</evidence>
<reference evidence="2" key="2">
    <citation type="submission" date="2013-04" db="EMBL/GenBank/DDBJ databases">
        <title>Genomic mechanisms accounting for the adaptation to parasitism in nematode-trapping fungi.</title>
        <authorList>
            <person name="Ahren D.G."/>
        </authorList>
    </citation>
    <scope>NUCLEOTIDE SEQUENCE [LARGE SCALE GENOMIC DNA]</scope>
    <source>
        <strain evidence="2">CBS 200.50</strain>
    </source>
</reference>
<gene>
    <name evidence="1" type="ORF">H072_11082</name>
</gene>
<dbReference type="OMA" id="TIPLEWY"/>
<dbReference type="EMBL" id="AQGS01001127">
    <property type="protein sequence ID" value="EPS35578.1"/>
    <property type="molecule type" value="Genomic_DNA"/>
</dbReference>
<dbReference type="HOGENOM" id="CLU_1189658_0_0_1"/>